<feature type="active site" evidence="20">
    <location>
        <position position="18"/>
    </location>
</feature>
<evidence type="ECO:0000256" key="14">
    <source>
        <dbReference type="ARBA" id="ARBA00022984"/>
    </source>
</evidence>
<dbReference type="SUPFAM" id="SSF52440">
    <property type="entry name" value="PreATP-grasp domain"/>
    <property type="match status" value="1"/>
</dbReference>
<feature type="domain" description="ATP-grasp" evidence="23">
    <location>
        <begin position="139"/>
        <end position="333"/>
    </location>
</feature>
<dbReference type="EMBL" id="CP013987">
    <property type="protein sequence ID" value="ALZ86284.1"/>
    <property type="molecule type" value="Genomic_DNA"/>
</dbReference>
<dbReference type="GO" id="GO:0005829">
    <property type="term" value="C:cytosol"/>
    <property type="evidence" value="ECO:0007669"/>
    <property type="project" value="TreeGrafter"/>
</dbReference>
<evidence type="ECO:0000256" key="19">
    <source>
        <dbReference type="HAMAP-Rule" id="MF_00047"/>
    </source>
</evidence>
<comment type="pathway">
    <text evidence="18">Glycan biosynthesis.</text>
</comment>
<dbReference type="InterPro" id="IPR013815">
    <property type="entry name" value="ATP_grasp_subdomain_1"/>
</dbReference>
<keyword evidence="9 21" id="KW-0479">Metal-binding</keyword>
<keyword evidence="14 19" id="KW-0573">Peptidoglycan synthesis</keyword>
<feature type="binding site" evidence="21">
    <location>
        <position position="300"/>
    </location>
    <ligand>
        <name>Mg(2+)</name>
        <dbReference type="ChEBI" id="CHEBI:18420"/>
        <label>2</label>
    </ligand>
</feature>
<dbReference type="NCBIfam" id="NF002378">
    <property type="entry name" value="PRK01372.1"/>
    <property type="match status" value="1"/>
</dbReference>
<dbReference type="Gene3D" id="3.30.1490.20">
    <property type="entry name" value="ATP-grasp fold, A domain"/>
    <property type="match status" value="1"/>
</dbReference>
<dbReference type="Proteomes" id="UP000064137">
    <property type="component" value="Chromosome"/>
</dbReference>
<keyword evidence="15 21" id="KW-0464">Manganese</keyword>
<dbReference type="PROSITE" id="PS50975">
    <property type="entry name" value="ATP_GRASP"/>
    <property type="match status" value="1"/>
</dbReference>
<dbReference type="InterPro" id="IPR011127">
    <property type="entry name" value="Dala_Dala_lig_N"/>
</dbReference>
<evidence type="ECO:0000256" key="22">
    <source>
        <dbReference type="PROSITE-ProRule" id="PRU00409"/>
    </source>
</evidence>
<dbReference type="Pfam" id="PF01820">
    <property type="entry name" value="Dala_Dala_lig_N"/>
    <property type="match status" value="1"/>
</dbReference>
<dbReference type="NCBIfam" id="TIGR01205">
    <property type="entry name" value="D_ala_D_alaTIGR"/>
    <property type="match status" value="1"/>
</dbReference>
<evidence type="ECO:0000256" key="11">
    <source>
        <dbReference type="ARBA" id="ARBA00022840"/>
    </source>
</evidence>
<dbReference type="AlphaFoldDB" id="A0A0U4WNW5"/>
<gene>
    <name evidence="19" type="primary">ddl</name>
    <name evidence="24" type="ORF">APT59_19495</name>
</gene>
<keyword evidence="11 22" id="KW-0067">ATP-binding</keyword>
<evidence type="ECO:0000313" key="24">
    <source>
        <dbReference type="EMBL" id="ALZ86284.1"/>
    </source>
</evidence>
<evidence type="ECO:0000256" key="2">
    <source>
        <dbReference type="ARBA" id="ARBA00003921"/>
    </source>
</evidence>
<dbReference type="InterPro" id="IPR011095">
    <property type="entry name" value="Dala_Dala_lig_C"/>
</dbReference>
<evidence type="ECO:0000256" key="9">
    <source>
        <dbReference type="ARBA" id="ARBA00022723"/>
    </source>
</evidence>
<evidence type="ECO:0000256" key="16">
    <source>
        <dbReference type="ARBA" id="ARBA00023316"/>
    </source>
</evidence>
<evidence type="ECO:0000256" key="5">
    <source>
        <dbReference type="ARBA" id="ARBA00010871"/>
    </source>
</evidence>
<keyword evidence="13 19" id="KW-0133">Cell shape</keyword>
<name>A0A0U4WNW5_9PSED</name>
<comment type="catalytic activity">
    <reaction evidence="17 19">
        <text>2 D-alanine + ATP = D-alanyl-D-alanine + ADP + phosphate + H(+)</text>
        <dbReference type="Rhea" id="RHEA:11224"/>
        <dbReference type="ChEBI" id="CHEBI:15378"/>
        <dbReference type="ChEBI" id="CHEBI:30616"/>
        <dbReference type="ChEBI" id="CHEBI:43474"/>
        <dbReference type="ChEBI" id="CHEBI:57416"/>
        <dbReference type="ChEBI" id="CHEBI:57822"/>
        <dbReference type="ChEBI" id="CHEBI:456216"/>
        <dbReference type="EC" id="6.3.2.4"/>
    </reaction>
</comment>
<evidence type="ECO:0000256" key="7">
    <source>
        <dbReference type="ARBA" id="ARBA00022490"/>
    </source>
</evidence>
<dbReference type="InterPro" id="IPR016185">
    <property type="entry name" value="PreATP-grasp_dom_sf"/>
</dbReference>
<keyword evidence="10 22" id="KW-0547">Nucleotide-binding</keyword>
<organism evidence="24 25">
    <name type="scientific">Pseudomonas oryzihabitans</name>
    <dbReference type="NCBI Taxonomy" id="47885"/>
    <lineage>
        <taxon>Bacteria</taxon>
        <taxon>Pseudomonadati</taxon>
        <taxon>Pseudomonadota</taxon>
        <taxon>Gammaproteobacteria</taxon>
        <taxon>Pseudomonadales</taxon>
        <taxon>Pseudomonadaceae</taxon>
        <taxon>Pseudomonas</taxon>
    </lineage>
</organism>
<dbReference type="Gene3D" id="3.40.50.20">
    <property type="match status" value="1"/>
</dbReference>
<evidence type="ECO:0000256" key="6">
    <source>
        <dbReference type="ARBA" id="ARBA00012216"/>
    </source>
</evidence>
<dbReference type="FunFam" id="3.30.1490.20:FF:000007">
    <property type="entry name" value="D-alanine--D-alanine ligase"/>
    <property type="match status" value="1"/>
</dbReference>
<feature type="binding site" evidence="21">
    <location>
        <position position="300"/>
    </location>
    <ligand>
        <name>Mg(2+)</name>
        <dbReference type="ChEBI" id="CHEBI:18420"/>
        <label>1</label>
    </ligand>
</feature>
<dbReference type="SUPFAM" id="SSF56059">
    <property type="entry name" value="Glutathione synthetase ATP-binding domain-like"/>
    <property type="match status" value="1"/>
</dbReference>
<keyword evidence="8 19" id="KW-0436">Ligase</keyword>
<keyword evidence="16 19" id="KW-0961">Cell wall biogenesis/degradation</keyword>
<evidence type="ECO:0000256" key="4">
    <source>
        <dbReference type="ARBA" id="ARBA00004752"/>
    </source>
</evidence>
<dbReference type="GO" id="GO:0008716">
    <property type="term" value="F:D-alanine-D-alanine ligase activity"/>
    <property type="evidence" value="ECO:0007669"/>
    <property type="project" value="UniProtKB-UniRule"/>
</dbReference>
<keyword evidence="7 19" id="KW-0963">Cytoplasm</keyword>
<dbReference type="PANTHER" id="PTHR23132:SF23">
    <property type="entry name" value="D-ALANINE--D-ALANINE LIGASE B"/>
    <property type="match status" value="1"/>
</dbReference>
<dbReference type="InterPro" id="IPR005905">
    <property type="entry name" value="D_ala_D_ala"/>
</dbReference>
<evidence type="ECO:0000256" key="1">
    <source>
        <dbReference type="ARBA" id="ARBA00001936"/>
    </source>
</evidence>
<feature type="binding site" evidence="21">
    <location>
        <position position="287"/>
    </location>
    <ligand>
        <name>Mg(2+)</name>
        <dbReference type="ChEBI" id="CHEBI:18420"/>
        <label>1</label>
    </ligand>
</feature>
<dbReference type="PROSITE" id="PS00844">
    <property type="entry name" value="DALA_DALA_LIGASE_2"/>
    <property type="match status" value="1"/>
</dbReference>
<dbReference type="GO" id="GO:0008360">
    <property type="term" value="P:regulation of cell shape"/>
    <property type="evidence" value="ECO:0007669"/>
    <property type="project" value="UniProtKB-KW"/>
</dbReference>
<feature type="binding site" evidence="21">
    <location>
        <position position="302"/>
    </location>
    <ligand>
        <name>Mg(2+)</name>
        <dbReference type="ChEBI" id="CHEBI:18420"/>
        <label>2</label>
    </ligand>
</feature>
<dbReference type="EC" id="6.3.2.4" evidence="6 19"/>
<dbReference type="Pfam" id="PF07478">
    <property type="entry name" value="Dala_Dala_lig_C"/>
    <property type="match status" value="1"/>
</dbReference>
<dbReference type="GO" id="GO:0046872">
    <property type="term" value="F:metal ion binding"/>
    <property type="evidence" value="ECO:0007669"/>
    <property type="project" value="UniProtKB-KW"/>
</dbReference>
<protein>
    <recommendedName>
        <fullName evidence="6 19">D-alanine--D-alanine ligase</fullName>
        <ecNumber evidence="6 19">6.3.2.4</ecNumber>
    </recommendedName>
    <alternativeName>
        <fullName evidence="19">D-Ala-D-Ala ligase</fullName>
    </alternativeName>
    <alternativeName>
        <fullName evidence="19">D-alanylalanine synthetase</fullName>
    </alternativeName>
</protein>
<reference evidence="24 25" key="1">
    <citation type="submission" date="2016-01" db="EMBL/GenBank/DDBJ databases">
        <title>Annotation of Pseudomonas oryzihabitans USDA-ARS-USMARC-56511.</title>
        <authorList>
            <person name="Harhay G.P."/>
            <person name="Harhay D.M."/>
            <person name="Smith T.P.L."/>
            <person name="Bono J.L."/>
            <person name="Heaton M.P."/>
            <person name="Clawson M.L."/>
            <person name="Chitko-Mckown C.G."/>
            <person name="Capik S.F."/>
            <person name="DeDonder K.D."/>
            <person name="Apley M.D."/>
            <person name="Lubbers B.V."/>
            <person name="White B.J."/>
            <person name="Larson R.L."/>
        </authorList>
    </citation>
    <scope>NUCLEOTIDE SEQUENCE [LARGE SCALE GENOMIC DNA]</scope>
    <source>
        <strain evidence="24 25">USDA-ARS-USMARC-56511</strain>
    </source>
</reference>
<evidence type="ECO:0000256" key="18">
    <source>
        <dbReference type="ARBA" id="ARBA00060592"/>
    </source>
</evidence>
<feature type="active site" evidence="20">
    <location>
        <position position="179"/>
    </location>
</feature>
<proteinExistence type="inferred from homology"/>
<dbReference type="PANTHER" id="PTHR23132">
    <property type="entry name" value="D-ALANINE--D-ALANINE LIGASE"/>
    <property type="match status" value="1"/>
</dbReference>
<accession>A0A0U4WNW5</accession>
<keyword evidence="12 21" id="KW-0460">Magnesium</keyword>
<evidence type="ECO:0000256" key="20">
    <source>
        <dbReference type="PIRSR" id="PIRSR039102-1"/>
    </source>
</evidence>
<comment type="similarity">
    <text evidence="5 19">Belongs to the D-alanine--D-alanine ligase family.</text>
</comment>
<dbReference type="GO" id="GO:0071555">
    <property type="term" value="P:cell wall organization"/>
    <property type="evidence" value="ECO:0007669"/>
    <property type="project" value="UniProtKB-KW"/>
</dbReference>
<evidence type="ECO:0000256" key="10">
    <source>
        <dbReference type="ARBA" id="ARBA00022741"/>
    </source>
</evidence>
<dbReference type="Gene3D" id="3.30.470.20">
    <property type="entry name" value="ATP-grasp fold, B domain"/>
    <property type="match status" value="1"/>
</dbReference>
<sequence>MVKDKLKIAVLLGGTSEERDVSIASGAQVVAALRRRGHQVVTVDTALGLLDEDAERALLEARVGLEPPERTALVRMRGQDAGAVLSRAQLGDQDLLFLALHGGTGENGTLQTLLDLAELRYTGSGRVGSAVAMDKDLSKRLFRAAGVPTADWLMAPVDAATVAETLGFPVIVKPSQQGSTVGLSKVSRAEDLQPAIELALRYDREVMIERFVAGRELTVGVLGDQPLAVGEIVLGQSGVFDYTSKYQPKGAVEVFPAEVSTEIAEEARRLALAAHRALKLDGYSRADFRLDAEGQLWCLEVNTLPGMTATSLLPQSAAAMGIDFDELCERICRLALQD</sequence>
<comment type="subcellular location">
    <subcellularLocation>
        <location evidence="3 19">Cytoplasm</location>
    </subcellularLocation>
</comment>
<dbReference type="GO" id="GO:0005524">
    <property type="term" value="F:ATP binding"/>
    <property type="evidence" value="ECO:0007669"/>
    <property type="project" value="UniProtKB-UniRule"/>
</dbReference>
<evidence type="ECO:0000256" key="12">
    <source>
        <dbReference type="ARBA" id="ARBA00022842"/>
    </source>
</evidence>
<evidence type="ECO:0000259" key="23">
    <source>
        <dbReference type="PROSITE" id="PS50975"/>
    </source>
</evidence>
<dbReference type="UniPathway" id="UPA00219"/>
<dbReference type="RefSeq" id="WP_059316382.1">
    <property type="nucleotide sequence ID" value="NZ_CP013987.1"/>
</dbReference>
<comment type="pathway">
    <text evidence="4 19">Cell wall biogenesis; peptidoglycan biosynthesis.</text>
</comment>
<dbReference type="KEGG" id="por:APT59_19495"/>
<dbReference type="GO" id="GO:0009252">
    <property type="term" value="P:peptidoglycan biosynthetic process"/>
    <property type="evidence" value="ECO:0007669"/>
    <property type="project" value="UniProtKB-UniRule"/>
</dbReference>
<dbReference type="OrthoDB" id="9813261at2"/>
<evidence type="ECO:0000256" key="3">
    <source>
        <dbReference type="ARBA" id="ARBA00004496"/>
    </source>
</evidence>
<dbReference type="HAMAP" id="MF_00047">
    <property type="entry name" value="Dala_Dala_lig"/>
    <property type="match status" value="1"/>
</dbReference>
<evidence type="ECO:0000256" key="13">
    <source>
        <dbReference type="ARBA" id="ARBA00022960"/>
    </source>
</evidence>
<evidence type="ECO:0000256" key="8">
    <source>
        <dbReference type="ARBA" id="ARBA00022598"/>
    </source>
</evidence>
<evidence type="ECO:0000256" key="21">
    <source>
        <dbReference type="PIRSR" id="PIRSR039102-3"/>
    </source>
</evidence>
<evidence type="ECO:0000256" key="17">
    <source>
        <dbReference type="ARBA" id="ARBA00047614"/>
    </source>
</evidence>
<dbReference type="PIRSF" id="PIRSF039102">
    <property type="entry name" value="Ddl/VanB"/>
    <property type="match status" value="1"/>
</dbReference>
<feature type="active site" evidence="20">
    <location>
        <position position="311"/>
    </location>
</feature>
<dbReference type="InterPro" id="IPR011761">
    <property type="entry name" value="ATP-grasp"/>
</dbReference>
<comment type="cofactor">
    <cofactor evidence="21">
        <name>Mg(2+)</name>
        <dbReference type="ChEBI" id="CHEBI:18420"/>
    </cofactor>
    <cofactor evidence="21">
        <name>Mn(2+)</name>
        <dbReference type="ChEBI" id="CHEBI:29035"/>
    </cofactor>
    <text evidence="21">Binds 2 magnesium or manganese ions per subunit.</text>
</comment>
<dbReference type="InterPro" id="IPR000291">
    <property type="entry name" value="D-Ala_lig_Van_CS"/>
</dbReference>
<comment type="function">
    <text evidence="2 19">Cell wall formation.</text>
</comment>
<evidence type="ECO:0000256" key="15">
    <source>
        <dbReference type="ARBA" id="ARBA00023211"/>
    </source>
</evidence>
<comment type="cofactor">
    <cofactor evidence="1">
        <name>Mn(2+)</name>
        <dbReference type="ChEBI" id="CHEBI:29035"/>
    </cofactor>
</comment>
<evidence type="ECO:0000313" key="25">
    <source>
        <dbReference type="Proteomes" id="UP000064137"/>
    </source>
</evidence>